<evidence type="ECO:0000313" key="6">
    <source>
        <dbReference type="EMBL" id="GAC50240.1"/>
    </source>
</evidence>
<keyword evidence="3 4" id="KW-0479">Metal-binding</keyword>
<dbReference type="InterPro" id="IPR029035">
    <property type="entry name" value="DHS-like_NAD/FAD-binding_dom"/>
</dbReference>
<evidence type="ECO:0000256" key="2">
    <source>
        <dbReference type="ARBA" id="ARBA00023027"/>
    </source>
</evidence>
<evidence type="ECO:0000259" key="5">
    <source>
        <dbReference type="PROSITE" id="PS50305"/>
    </source>
</evidence>
<proteinExistence type="inferred from homology"/>
<feature type="active site" description="Proton acceptor" evidence="3 4">
    <location>
        <position position="141"/>
    </location>
</feature>
<comment type="caution">
    <text evidence="6">The sequence shown here is derived from an EMBL/GenBank/DDBJ whole genome shotgun (WGS) entry which is preliminary data.</text>
</comment>
<accession>L7KMY5</accession>
<keyword evidence="7" id="KW-1185">Reference proteome</keyword>
<comment type="similarity">
    <text evidence="3">Belongs to the sirtuin family. Class III subfamily.</text>
</comment>
<dbReference type="PANTHER" id="PTHR11085">
    <property type="entry name" value="NAD-DEPENDENT PROTEIN DEACYLASE SIRTUIN-5, MITOCHONDRIAL-RELATED"/>
    <property type="match status" value="1"/>
</dbReference>
<feature type="binding site" evidence="3">
    <location>
        <begin position="217"/>
        <end position="219"/>
    </location>
    <ligand>
        <name>NAD(+)</name>
        <dbReference type="ChEBI" id="CHEBI:57540"/>
    </ligand>
</feature>
<dbReference type="GO" id="GO:0036055">
    <property type="term" value="F:protein-succinyllysine desuccinylase activity"/>
    <property type="evidence" value="ECO:0007669"/>
    <property type="project" value="UniProtKB-UniRule"/>
</dbReference>
<dbReference type="GO" id="GO:0036054">
    <property type="term" value="F:protein-malonyllysine demalonylase activity"/>
    <property type="evidence" value="ECO:0007669"/>
    <property type="project" value="InterPro"/>
</dbReference>
<sequence length="280" mass="29732">MTPHDAGDDRDAEIPRAAVDILAEAEWITVFTGAGMSAESGVPTFRDAQTGLWENFDAEQLATPDAWNSDPALVWGWYQWRAHLVREAAPNAGHLALSALAQPLDGTHDTMTHDAPSVMVVTQNVDDLHERAGNTVVSHLHGSLFAPRCSRCGHPYEGTDADPATATDDRRVEPPACPICLSPVRPGVVWFGEPLPAESWARSEQVFDVADAVLVVGTSGIVYPAAALPERAAARGIPVIELNPHPSGVSSVATHSIRTTAARGLPEIVEAVRAARRGGG</sequence>
<dbReference type="NCBIfam" id="NF001753">
    <property type="entry name" value="PRK00481.1-3"/>
    <property type="match status" value="1"/>
</dbReference>
<name>L7KMY5_9ACTN</name>
<dbReference type="PANTHER" id="PTHR11085:SF4">
    <property type="entry name" value="NAD-DEPENDENT PROTEIN DEACYLASE"/>
    <property type="match status" value="1"/>
</dbReference>
<dbReference type="eggNOG" id="COG0846">
    <property type="taxonomic scope" value="Bacteria"/>
</dbReference>
<evidence type="ECO:0000256" key="3">
    <source>
        <dbReference type="HAMAP-Rule" id="MF_01121"/>
    </source>
</evidence>
<feature type="binding site" evidence="3 4">
    <location>
        <position position="149"/>
    </location>
    <ligand>
        <name>Zn(2+)</name>
        <dbReference type="ChEBI" id="CHEBI:29105"/>
    </ligand>
</feature>
<comment type="cofactor">
    <cofactor evidence="3">
        <name>Zn(2+)</name>
        <dbReference type="ChEBI" id="CHEBI:29105"/>
    </cofactor>
    <text evidence="3">Binds 1 zinc ion per subunit.</text>
</comment>
<dbReference type="InterPro" id="IPR026591">
    <property type="entry name" value="Sirtuin_cat_small_dom_sf"/>
</dbReference>
<comment type="catalytic activity">
    <reaction evidence="3">
        <text>N(6)-acetyl-L-lysyl-[protein] + NAD(+) + H2O = 2''-O-acetyl-ADP-D-ribose + nicotinamide + L-lysyl-[protein]</text>
        <dbReference type="Rhea" id="RHEA:43636"/>
        <dbReference type="Rhea" id="RHEA-COMP:9752"/>
        <dbReference type="Rhea" id="RHEA-COMP:10731"/>
        <dbReference type="ChEBI" id="CHEBI:15377"/>
        <dbReference type="ChEBI" id="CHEBI:17154"/>
        <dbReference type="ChEBI" id="CHEBI:29969"/>
        <dbReference type="ChEBI" id="CHEBI:57540"/>
        <dbReference type="ChEBI" id="CHEBI:61930"/>
        <dbReference type="ChEBI" id="CHEBI:83767"/>
        <dbReference type="EC" id="2.3.1.286"/>
    </reaction>
</comment>
<dbReference type="EMBL" id="BANR01000022">
    <property type="protein sequence ID" value="GAC50240.1"/>
    <property type="molecule type" value="Genomic_DNA"/>
</dbReference>
<dbReference type="Proteomes" id="UP000010988">
    <property type="component" value="Unassembled WGS sequence"/>
</dbReference>
<dbReference type="OrthoDB" id="9800582at2"/>
<dbReference type="AlphaFoldDB" id="L7KMY5"/>
<dbReference type="InterPro" id="IPR003000">
    <property type="entry name" value="Sirtuin"/>
</dbReference>
<feature type="binding site" evidence="3">
    <location>
        <begin position="243"/>
        <end position="245"/>
    </location>
    <ligand>
        <name>NAD(+)</name>
        <dbReference type="ChEBI" id="CHEBI:57540"/>
    </ligand>
</feature>
<feature type="binding site" evidence="3 4">
    <location>
        <position position="177"/>
    </location>
    <ligand>
        <name>Zn(2+)</name>
        <dbReference type="ChEBI" id="CHEBI:29105"/>
    </ligand>
</feature>
<comment type="function">
    <text evidence="3">NAD-dependent lysine deacetylase and desuccinylase that specifically removes acetyl and succinyl groups on target proteins. Modulates the activities of several proteins which are inactive in their acylated form.</text>
</comment>
<dbReference type="GO" id="GO:0008270">
    <property type="term" value="F:zinc ion binding"/>
    <property type="evidence" value="ECO:0007669"/>
    <property type="project" value="UniProtKB-UniRule"/>
</dbReference>
<dbReference type="Pfam" id="PF02146">
    <property type="entry name" value="SIR2"/>
    <property type="match status" value="1"/>
</dbReference>
<evidence type="ECO:0000313" key="7">
    <source>
        <dbReference type="Proteomes" id="UP000010988"/>
    </source>
</evidence>
<comment type="caution">
    <text evidence="3">Lacks conserved residue(s) required for the propagation of feature annotation.</text>
</comment>
<comment type="subcellular location">
    <subcellularLocation>
        <location evidence="3">Cytoplasm</location>
    </subcellularLocation>
</comment>
<dbReference type="SUPFAM" id="SSF52467">
    <property type="entry name" value="DHS-like NAD/FAD-binding domain"/>
    <property type="match status" value="1"/>
</dbReference>
<feature type="binding site" evidence="3 4">
    <location>
        <position position="180"/>
    </location>
    <ligand>
        <name>Zn(2+)</name>
        <dbReference type="ChEBI" id="CHEBI:29105"/>
    </ligand>
</feature>
<dbReference type="Gene3D" id="3.40.50.1220">
    <property type="entry name" value="TPP-binding domain"/>
    <property type="match status" value="1"/>
</dbReference>
<feature type="binding site" evidence="3">
    <location>
        <begin position="123"/>
        <end position="126"/>
    </location>
    <ligand>
        <name>NAD(+)</name>
        <dbReference type="ChEBI" id="CHEBI:57540"/>
    </ligand>
</feature>
<feature type="binding site" evidence="3">
    <location>
        <position position="261"/>
    </location>
    <ligand>
        <name>NAD(+)</name>
        <dbReference type="ChEBI" id="CHEBI:57540"/>
    </ligand>
</feature>
<gene>
    <name evidence="3 6" type="primary">cobB</name>
    <name evidence="6" type="ORF">GOACH_22_00380</name>
</gene>
<feature type="binding site" evidence="3">
    <location>
        <position position="78"/>
    </location>
    <ligand>
        <name>substrate</name>
    </ligand>
</feature>
<dbReference type="InterPro" id="IPR050134">
    <property type="entry name" value="NAD-dep_sirtuin_deacylases"/>
</dbReference>
<keyword evidence="2 3" id="KW-0520">NAD</keyword>
<dbReference type="GO" id="GO:0017136">
    <property type="term" value="F:histone deacetylase activity, NAD-dependent"/>
    <property type="evidence" value="ECO:0007669"/>
    <property type="project" value="TreeGrafter"/>
</dbReference>
<evidence type="ECO:0000256" key="4">
    <source>
        <dbReference type="PROSITE-ProRule" id="PRU00236"/>
    </source>
</evidence>
<keyword evidence="1" id="KW-0808">Transferase</keyword>
<dbReference type="GO" id="GO:0070403">
    <property type="term" value="F:NAD+ binding"/>
    <property type="evidence" value="ECO:0007669"/>
    <property type="project" value="UniProtKB-UniRule"/>
</dbReference>
<evidence type="ECO:0000256" key="1">
    <source>
        <dbReference type="ARBA" id="ARBA00022679"/>
    </source>
</evidence>
<feature type="domain" description="Deacetylase sirtuin-type" evidence="5">
    <location>
        <begin position="8"/>
        <end position="275"/>
    </location>
</feature>
<reference evidence="6 7" key="1">
    <citation type="submission" date="2012-12" db="EMBL/GenBank/DDBJ databases">
        <title>Whole genome shotgun sequence of Gordonia aichiensis NBRC 108223.</title>
        <authorList>
            <person name="Isaki-Nakamura S."/>
            <person name="Hosoyama A."/>
            <person name="Tsuchikane K."/>
            <person name="Ando Y."/>
            <person name="Baba S."/>
            <person name="Ohji S."/>
            <person name="Hamada M."/>
            <person name="Tamura T."/>
            <person name="Yamazoe A."/>
            <person name="Yamazaki S."/>
            <person name="Fujita N."/>
        </authorList>
    </citation>
    <scope>NUCLEOTIDE SEQUENCE [LARGE SCALE GENOMIC DNA]</scope>
    <source>
        <strain evidence="6 7">NBRC 108223</strain>
    </source>
</reference>
<dbReference type="HAMAP" id="MF_01121">
    <property type="entry name" value="Sirtuin_ClassIII"/>
    <property type="match status" value="1"/>
</dbReference>
<feature type="binding site" evidence="3">
    <location>
        <position position="81"/>
    </location>
    <ligand>
        <name>substrate</name>
    </ligand>
</feature>
<organism evidence="6 7">
    <name type="scientific">Gordonia aichiensis NBRC 108223</name>
    <dbReference type="NCBI Taxonomy" id="1220583"/>
    <lineage>
        <taxon>Bacteria</taxon>
        <taxon>Bacillati</taxon>
        <taxon>Actinomycetota</taxon>
        <taxon>Actinomycetes</taxon>
        <taxon>Mycobacteriales</taxon>
        <taxon>Gordoniaceae</taxon>
        <taxon>Gordonia</taxon>
    </lineage>
</organism>
<dbReference type="Gene3D" id="3.30.1600.10">
    <property type="entry name" value="SIR2/SIRT2 'Small Domain"/>
    <property type="match status" value="1"/>
</dbReference>
<keyword evidence="3" id="KW-0963">Cytoplasm</keyword>
<dbReference type="RefSeq" id="WP_005177723.1">
    <property type="nucleotide sequence ID" value="NZ_BANR01000022.1"/>
</dbReference>
<comment type="domain">
    <text evidence="3">2 residues (Tyr-78 and Arg-81) present in a large hydrophobic pocket are probably involved in substrate specificity. They are important for desuccinylation activity, but dispensable for deacetylation activity.</text>
</comment>
<dbReference type="PROSITE" id="PS50305">
    <property type="entry name" value="SIRTUIN"/>
    <property type="match status" value="1"/>
</dbReference>
<dbReference type="GO" id="GO:0005737">
    <property type="term" value="C:cytoplasm"/>
    <property type="evidence" value="ECO:0007669"/>
    <property type="project" value="UniProtKB-SubCell"/>
</dbReference>
<keyword evidence="3 4" id="KW-0862">Zinc</keyword>
<dbReference type="STRING" id="1220583.GOACH_22_00380"/>
<protein>
    <recommendedName>
        <fullName evidence="3">NAD-dependent protein deacylase</fullName>
        <ecNumber evidence="3">2.3.1.286</ecNumber>
    </recommendedName>
    <alternativeName>
        <fullName evidence="3">Regulatory protein SIR2 homolog</fullName>
    </alternativeName>
</protein>
<dbReference type="EC" id="2.3.1.286" evidence="3"/>
<dbReference type="InterPro" id="IPR027546">
    <property type="entry name" value="Sirtuin_class_III"/>
</dbReference>
<feature type="binding site" evidence="3 4">
    <location>
        <position position="152"/>
    </location>
    <ligand>
        <name>Zn(2+)</name>
        <dbReference type="ChEBI" id="CHEBI:29105"/>
    </ligand>
</feature>
<comment type="catalytic activity">
    <reaction evidence="3">
        <text>N(6)-succinyl-L-lysyl-[protein] + NAD(+) + H2O = 2''-O-succinyl-ADP-D-ribose + nicotinamide + L-lysyl-[protein]</text>
        <dbReference type="Rhea" id="RHEA:47668"/>
        <dbReference type="Rhea" id="RHEA-COMP:9752"/>
        <dbReference type="Rhea" id="RHEA-COMP:11877"/>
        <dbReference type="ChEBI" id="CHEBI:15377"/>
        <dbReference type="ChEBI" id="CHEBI:17154"/>
        <dbReference type="ChEBI" id="CHEBI:29969"/>
        <dbReference type="ChEBI" id="CHEBI:57540"/>
        <dbReference type="ChEBI" id="CHEBI:87830"/>
        <dbReference type="ChEBI" id="CHEBI:87832"/>
    </reaction>
</comment>
<dbReference type="InterPro" id="IPR026590">
    <property type="entry name" value="Ssirtuin_cat_dom"/>
</dbReference>